<dbReference type="Proteomes" id="UP000674938">
    <property type="component" value="Unassembled WGS sequence"/>
</dbReference>
<dbReference type="GO" id="GO:0019288">
    <property type="term" value="P:isopentenyl diphosphate biosynthetic process, methylerythritol 4-phosphate pathway"/>
    <property type="evidence" value="ECO:0007669"/>
    <property type="project" value="UniProtKB-UniRule"/>
</dbReference>
<keyword evidence="3 4" id="KW-0414">Isoprene biosynthesis</keyword>
<dbReference type="InterPro" id="IPR001228">
    <property type="entry name" value="IspD"/>
</dbReference>
<dbReference type="CDD" id="cd02516">
    <property type="entry name" value="CDP-ME_synthetase"/>
    <property type="match status" value="1"/>
</dbReference>
<dbReference type="InterPro" id="IPR029044">
    <property type="entry name" value="Nucleotide-diphossugar_trans"/>
</dbReference>
<feature type="site" description="Transition state stabilizer" evidence="4">
    <location>
        <position position="22"/>
    </location>
</feature>
<evidence type="ECO:0000256" key="2">
    <source>
        <dbReference type="ARBA" id="ARBA00022695"/>
    </source>
</evidence>
<comment type="similarity">
    <text evidence="4">Belongs to the IspD/TarI cytidylyltransferase family. IspD subfamily.</text>
</comment>
<dbReference type="AlphaFoldDB" id="A0A940SXL1"/>
<organism evidence="5 6">
    <name type="scientific">Vagococcus allomyrinae</name>
    <dbReference type="NCBI Taxonomy" id="2794353"/>
    <lineage>
        <taxon>Bacteria</taxon>
        <taxon>Bacillati</taxon>
        <taxon>Bacillota</taxon>
        <taxon>Bacilli</taxon>
        <taxon>Lactobacillales</taxon>
        <taxon>Enterococcaceae</taxon>
        <taxon>Vagococcus</taxon>
    </lineage>
</organism>
<keyword evidence="1 4" id="KW-0808">Transferase</keyword>
<accession>A0A940SXL1</accession>
<evidence type="ECO:0000256" key="3">
    <source>
        <dbReference type="ARBA" id="ARBA00023229"/>
    </source>
</evidence>
<gene>
    <name evidence="4 5" type="primary">ispD</name>
    <name evidence="5" type="ORF">I6N95_20495</name>
</gene>
<dbReference type="PANTHER" id="PTHR32125:SF4">
    <property type="entry name" value="2-C-METHYL-D-ERYTHRITOL 4-PHOSPHATE CYTIDYLYLTRANSFERASE, CHLOROPLASTIC"/>
    <property type="match status" value="1"/>
</dbReference>
<evidence type="ECO:0000256" key="4">
    <source>
        <dbReference type="HAMAP-Rule" id="MF_00108"/>
    </source>
</evidence>
<dbReference type="InterPro" id="IPR034683">
    <property type="entry name" value="IspD/TarI"/>
</dbReference>
<comment type="function">
    <text evidence="4">Catalyzes the formation of 4-diphosphocytidyl-2-C-methyl-D-erythritol from CTP and 2-C-methyl-D-erythritol 4-phosphate (MEP).</text>
</comment>
<evidence type="ECO:0000313" key="6">
    <source>
        <dbReference type="Proteomes" id="UP000674938"/>
    </source>
</evidence>
<comment type="pathway">
    <text evidence="4">Isoprenoid biosynthesis; isopentenyl diphosphate biosynthesis via DXP pathway; isopentenyl diphosphate from 1-deoxy-D-xylulose 5-phosphate: step 2/6.</text>
</comment>
<dbReference type="RefSeq" id="WP_209531219.1">
    <property type="nucleotide sequence ID" value="NZ_JAEEGA010000016.1"/>
</dbReference>
<proteinExistence type="inferred from homology"/>
<feature type="site" description="Transition state stabilizer" evidence="4">
    <location>
        <position position="15"/>
    </location>
</feature>
<dbReference type="FunFam" id="3.90.550.10:FF:000003">
    <property type="entry name" value="2-C-methyl-D-erythritol 4-phosphate cytidylyltransferase"/>
    <property type="match status" value="1"/>
</dbReference>
<protein>
    <recommendedName>
        <fullName evidence="4">2-C-methyl-D-erythritol 4-phosphate cytidylyltransferase</fullName>
        <ecNumber evidence="4">2.7.7.60</ecNumber>
    </recommendedName>
    <alternativeName>
        <fullName evidence="4">4-diphosphocytidyl-2C-methyl-D-erythritol synthase</fullName>
    </alternativeName>
    <alternativeName>
        <fullName evidence="4">MEP cytidylyltransferase</fullName>
        <shortName evidence="4">MCT</shortName>
    </alternativeName>
</protein>
<evidence type="ECO:0000256" key="1">
    <source>
        <dbReference type="ARBA" id="ARBA00022679"/>
    </source>
</evidence>
<name>A0A940SXL1_9ENTE</name>
<feature type="site" description="Positions MEP for the nucleophilic attack" evidence="4">
    <location>
        <position position="155"/>
    </location>
</feature>
<comment type="catalytic activity">
    <reaction evidence="4">
        <text>2-C-methyl-D-erythritol 4-phosphate + CTP + H(+) = 4-CDP-2-C-methyl-D-erythritol + diphosphate</text>
        <dbReference type="Rhea" id="RHEA:13429"/>
        <dbReference type="ChEBI" id="CHEBI:15378"/>
        <dbReference type="ChEBI" id="CHEBI:33019"/>
        <dbReference type="ChEBI" id="CHEBI:37563"/>
        <dbReference type="ChEBI" id="CHEBI:57823"/>
        <dbReference type="ChEBI" id="CHEBI:58262"/>
        <dbReference type="EC" id="2.7.7.60"/>
    </reaction>
</comment>
<dbReference type="EMBL" id="JAEEGA010000016">
    <property type="protein sequence ID" value="MBP1043406.1"/>
    <property type="molecule type" value="Genomic_DNA"/>
</dbReference>
<reference evidence="5" key="1">
    <citation type="submission" date="2020-12" db="EMBL/GenBank/DDBJ databases">
        <title>Vagococcus allomyrinae sp. nov. and Enterococcus lavae sp. nov., isolated from the larvae of Allomyrina dichotoma.</title>
        <authorList>
            <person name="Lee S.D."/>
        </authorList>
    </citation>
    <scope>NUCLEOTIDE SEQUENCE</scope>
    <source>
        <strain evidence="5">BWB3-3</strain>
    </source>
</reference>
<dbReference type="GO" id="GO:0050518">
    <property type="term" value="F:2-C-methyl-D-erythritol 4-phosphate cytidylyltransferase activity"/>
    <property type="evidence" value="ECO:0007669"/>
    <property type="project" value="UniProtKB-UniRule"/>
</dbReference>
<dbReference type="Pfam" id="PF01128">
    <property type="entry name" value="IspD"/>
    <property type="match status" value="1"/>
</dbReference>
<sequence length="236" mass="25792">MEYELILLGAGQGRRMRASRNKVLLELNGKPVLAYALATFLADPACQRAIVVIQEDERSLVEALIETYFFECGTAIELVVGGCERQDSVYQGLLAVENQSGYVFVHDGARPFVTQEILKAVSKSVMRQQAAIVGVPVKDTIKKAEGGNVIGTIPRDTLWQVQTPQAFVTQELKQAHEQAQAEGYLGTDDASLIEQFGNRNIAMVAGSYENIKLTTPDDMIMGEAIAKWRLQSGGGK</sequence>
<dbReference type="NCBIfam" id="TIGR00453">
    <property type="entry name" value="ispD"/>
    <property type="match status" value="1"/>
</dbReference>
<keyword evidence="2 4" id="KW-0548">Nucleotidyltransferase</keyword>
<dbReference type="EC" id="2.7.7.60" evidence="4"/>
<keyword evidence="6" id="KW-1185">Reference proteome</keyword>
<dbReference type="PANTHER" id="PTHR32125">
    <property type="entry name" value="2-C-METHYL-D-ERYTHRITOL 4-PHOSPHATE CYTIDYLYLTRANSFERASE, CHLOROPLASTIC"/>
    <property type="match status" value="1"/>
</dbReference>
<feature type="site" description="Positions MEP for the nucleophilic attack" evidence="4">
    <location>
        <position position="212"/>
    </location>
</feature>
<dbReference type="Gene3D" id="3.90.550.10">
    <property type="entry name" value="Spore Coat Polysaccharide Biosynthesis Protein SpsA, Chain A"/>
    <property type="match status" value="1"/>
</dbReference>
<evidence type="ECO:0000313" key="5">
    <source>
        <dbReference type="EMBL" id="MBP1043406.1"/>
    </source>
</evidence>
<comment type="caution">
    <text evidence="5">The sequence shown here is derived from an EMBL/GenBank/DDBJ whole genome shotgun (WGS) entry which is preliminary data.</text>
</comment>
<dbReference type="HAMAP" id="MF_00108">
    <property type="entry name" value="IspD"/>
    <property type="match status" value="1"/>
</dbReference>
<dbReference type="InterPro" id="IPR050088">
    <property type="entry name" value="IspD/TarI_cytidylyltransf_bact"/>
</dbReference>
<dbReference type="SUPFAM" id="SSF53448">
    <property type="entry name" value="Nucleotide-diphospho-sugar transferases"/>
    <property type="match status" value="1"/>
</dbReference>